<dbReference type="PANTHER" id="PTHR31760:SF0">
    <property type="entry name" value="S-ADENOSYL-L-METHIONINE-DEPENDENT METHYLTRANSFERASES SUPERFAMILY PROTEIN"/>
    <property type="match status" value="1"/>
</dbReference>
<dbReference type="GO" id="GO:0070043">
    <property type="term" value="F:rRNA (guanine-N7-)-methyltransferase activity"/>
    <property type="evidence" value="ECO:0007669"/>
    <property type="project" value="UniProtKB-UniRule"/>
</dbReference>
<evidence type="ECO:0000256" key="1">
    <source>
        <dbReference type="ARBA" id="ARBA00022490"/>
    </source>
</evidence>
<comment type="caution">
    <text evidence="6">Lacks conserved residue(s) required for the propagation of feature annotation.</text>
</comment>
<keyword evidence="5 6" id="KW-0949">S-adenosyl-L-methionine</keyword>
<evidence type="ECO:0000256" key="3">
    <source>
        <dbReference type="ARBA" id="ARBA00022603"/>
    </source>
</evidence>
<dbReference type="GO" id="GO:0005829">
    <property type="term" value="C:cytosol"/>
    <property type="evidence" value="ECO:0007669"/>
    <property type="project" value="TreeGrafter"/>
</dbReference>
<reference evidence="7 8" key="1">
    <citation type="journal article" date="2013" name="PLoS ONE">
        <title>Poles Apart: Arctic and Antarctic Octadecabacter strains Share High Genome Plasticity and a New Type of Xanthorhodopsin.</title>
        <authorList>
            <person name="Vollmers J."/>
            <person name="Voget S."/>
            <person name="Dietrich S."/>
            <person name="Gollnow K."/>
            <person name="Smits M."/>
            <person name="Meyer K."/>
            <person name="Brinkhoff T."/>
            <person name="Simon M."/>
            <person name="Daniel R."/>
        </authorList>
    </citation>
    <scope>NUCLEOTIDE SEQUENCE [LARGE SCALE GENOMIC DNA]</scope>
    <source>
        <strain evidence="7 8">238</strain>
    </source>
</reference>
<keyword evidence="1 6" id="KW-0963">Cytoplasm</keyword>
<keyword evidence="4 6" id="KW-0808">Transferase</keyword>
<feature type="binding site" evidence="6">
    <location>
        <position position="68"/>
    </location>
    <ligand>
        <name>S-adenosyl-L-methionine</name>
        <dbReference type="ChEBI" id="CHEBI:59789"/>
    </ligand>
</feature>
<dbReference type="InterPro" id="IPR029063">
    <property type="entry name" value="SAM-dependent_MTases_sf"/>
</dbReference>
<dbReference type="eggNOG" id="COG0357">
    <property type="taxonomic scope" value="Bacteria"/>
</dbReference>
<dbReference type="EMBL" id="CP003742">
    <property type="protein sequence ID" value="AGI74309.1"/>
    <property type="molecule type" value="Genomic_DNA"/>
</dbReference>
<dbReference type="RefSeq" id="WP_015497257.1">
    <property type="nucleotide sequence ID" value="NC_020908.1"/>
</dbReference>
<name>M9RNV8_9RHOB</name>
<dbReference type="SUPFAM" id="SSF53335">
    <property type="entry name" value="S-adenosyl-L-methionine-dependent methyltransferases"/>
    <property type="match status" value="1"/>
</dbReference>
<dbReference type="Pfam" id="PF02527">
    <property type="entry name" value="GidB"/>
    <property type="match status" value="1"/>
</dbReference>
<dbReference type="HOGENOM" id="CLU_065341_1_1_5"/>
<dbReference type="EC" id="2.1.1.170" evidence="6"/>
<dbReference type="InterPro" id="IPR003682">
    <property type="entry name" value="rRNA_ssu_MeTfrase_G"/>
</dbReference>
<dbReference type="AlphaFoldDB" id="M9RNV8"/>
<evidence type="ECO:0000256" key="6">
    <source>
        <dbReference type="HAMAP-Rule" id="MF_00074"/>
    </source>
</evidence>
<dbReference type="STRING" id="391616.OA238_c44270"/>
<sequence length="202" mass="22578">MMSVGGVDVSRETMDKLEQLCALITKWTKAINLIAPNSVPDLWDRHIVDSAQVFHCAPDDWTCWTDLGSGGGLPALVVAILDQQKRPMTLIESDQRKCLFLKTARRELGLDIKIVNKRITDADVAKADVLSARALAPLSDLLGYAEKFLRPEGTAIFPKGARYQEELDQAAQAWLFDVKAHASQTNPDSRVFELSRIIRREF</sequence>
<proteinExistence type="inferred from homology"/>
<keyword evidence="3 6" id="KW-0489">Methyltransferase</keyword>
<evidence type="ECO:0000256" key="4">
    <source>
        <dbReference type="ARBA" id="ARBA00022679"/>
    </source>
</evidence>
<comment type="subcellular location">
    <subcellularLocation>
        <location evidence="6">Cytoplasm</location>
    </subcellularLocation>
</comment>
<feature type="binding site" evidence="6">
    <location>
        <position position="73"/>
    </location>
    <ligand>
        <name>S-adenosyl-L-methionine</name>
        <dbReference type="ChEBI" id="CHEBI:59789"/>
    </ligand>
</feature>
<comment type="function">
    <text evidence="6">Specifically methylates the N7 position of guanine in position 527 of 16S rRNA.</text>
</comment>
<keyword evidence="8" id="KW-1185">Reference proteome</keyword>
<feature type="binding site" evidence="6">
    <location>
        <position position="133"/>
    </location>
    <ligand>
        <name>S-adenosyl-L-methionine</name>
        <dbReference type="ChEBI" id="CHEBI:59789"/>
    </ligand>
</feature>
<comment type="catalytic activity">
    <reaction evidence="6">
        <text>guanosine(527) in 16S rRNA + S-adenosyl-L-methionine = N(7)-methylguanosine(527) in 16S rRNA + S-adenosyl-L-homocysteine</text>
        <dbReference type="Rhea" id="RHEA:42732"/>
        <dbReference type="Rhea" id="RHEA-COMP:10209"/>
        <dbReference type="Rhea" id="RHEA-COMP:10210"/>
        <dbReference type="ChEBI" id="CHEBI:57856"/>
        <dbReference type="ChEBI" id="CHEBI:59789"/>
        <dbReference type="ChEBI" id="CHEBI:74269"/>
        <dbReference type="ChEBI" id="CHEBI:74480"/>
        <dbReference type="EC" id="2.1.1.170"/>
    </reaction>
</comment>
<accession>M9RNV8</accession>
<organism evidence="7 8">
    <name type="scientific">Octadecabacter arcticus 238</name>
    <dbReference type="NCBI Taxonomy" id="391616"/>
    <lineage>
        <taxon>Bacteria</taxon>
        <taxon>Pseudomonadati</taxon>
        <taxon>Pseudomonadota</taxon>
        <taxon>Alphaproteobacteria</taxon>
        <taxon>Rhodobacterales</taxon>
        <taxon>Roseobacteraceae</taxon>
        <taxon>Octadecabacter</taxon>
    </lineage>
</organism>
<evidence type="ECO:0000313" key="7">
    <source>
        <dbReference type="EMBL" id="AGI74309.1"/>
    </source>
</evidence>
<evidence type="ECO:0000256" key="2">
    <source>
        <dbReference type="ARBA" id="ARBA00022552"/>
    </source>
</evidence>
<dbReference type="PANTHER" id="PTHR31760">
    <property type="entry name" value="S-ADENOSYL-L-METHIONINE-DEPENDENT METHYLTRANSFERASES SUPERFAMILY PROTEIN"/>
    <property type="match status" value="1"/>
</dbReference>
<dbReference type="HAMAP" id="MF_00074">
    <property type="entry name" value="16SrRNA_methyltr_G"/>
    <property type="match status" value="1"/>
</dbReference>
<dbReference type="KEGG" id="oar:OA238_c44270"/>
<evidence type="ECO:0000313" key="8">
    <source>
        <dbReference type="Proteomes" id="UP000004688"/>
    </source>
</evidence>
<comment type="similarity">
    <text evidence="6">Belongs to the methyltransferase superfamily. RNA methyltransferase RsmG family.</text>
</comment>
<dbReference type="PIRSF" id="PIRSF003078">
    <property type="entry name" value="GidB"/>
    <property type="match status" value="1"/>
</dbReference>
<protein>
    <recommendedName>
        <fullName evidence="6">Ribosomal RNA small subunit methyltransferase G</fullName>
        <ecNumber evidence="6">2.1.1.170</ecNumber>
    </recommendedName>
    <alternativeName>
        <fullName evidence="6">16S rRNA 7-methylguanosine methyltransferase</fullName>
        <shortName evidence="6">16S rRNA m7G methyltransferase</shortName>
    </alternativeName>
</protein>
<gene>
    <name evidence="6 7" type="primary">rsmG</name>
    <name evidence="7" type="ORF">OA238_c44270</name>
</gene>
<dbReference type="Proteomes" id="UP000004688">
    <property type="component" value="Chromosome"/>
</dbReference>
<dbReference type="Gene3D" id="3.40.50.150">
    <property type="entry name" value="Vaccinia Virus protein VP39"/>
    <property type="match status" value="1"/>
</dbReference>
<keyword evidence="2 6" id="KW-0698">rRNA processing</keyword>
<dbReference type="NCBIfam" id="TIGR00138">
    <property type="entry name" value="rsmG_gidB"/>
    <property type="match status" value="1"/>
</dbReference>
<evidence type="ECO:0000256" key="5">
    <source>
        <dbReference type="ARBA" id="ARBA00022691"/>
    </source>
</evidence>